<keyword evidence="8 12" id="KW-0347">Helicase</keyword>
<dbReference type="PANTHER" id="PTHR47958">
    <property type="entry name" value="ATP-DEPENDENT RNA HELICASE DBP3"/>
    <property type="match status" value="1"/>
</dbReference>
<dbReference type="PROSITE" id="PS51192">
    <property type="entry name" value="HELICASE_ATP_BIND_1"/>
    <property type="match status" value="1"/>
</dbReference>
<feature type="compositionally biased region" description="Low complexity" evidence="13">
    <location>
        <begin position="1"/>
        <end position="10"/>
    </location>
</feature>
<evidence type="ECO:0000256" key="2">
    <source>
        <dbReference type="ARBA" id="ARBA00009334"/>
    </source>
</evidence>
<keyword evidence="9 12" id="KW-0067">ATP-binding</keyword>
<protein>
    <recommendedName>
        <fullName evidence="3">RNA helicase</fullName>
        <ecNumber evidence="3">3.6.4.13</ecNumber>
    </recommendedName>
</protein>
<keyword evidence="17" id="KW-1185">Reference proteome</keyword>
<evidence type="ECO:0000256" key="6">
    <source>
        <dbReference type="ARBA" id="ARBA00022741"/>
    </source>
</evidence>
<feature type="domain" description="Helicase ATP-binding" evidence="14">
    <location>
        <begin position="290"/>
        <end position="489"/>
    </location>
</feature>
<dbReference type="PROSITE" id="PS00039">
    <property type="entry name" value="DEAD_ATP_HELICASE"/>
    <property type="match status" value="1"/>
</dbReference>
<dbReference type="GO" id="GO:0016787">
    <property type="term" value="F:hydrolase activity"/>
    <property type="evidence" value="ECO:0007669"/>
    <property type="project" value="UniProtKB-KW"/>
</dbReference>
<dbReference type="Proteomes" id="UP000695562">
    <property type="component" value="Unassembled WGS sequence"/>
</dbReference>
<accession>A0A8J4Q1S1</accession>
<dbReference type="AlphaFoldDB" id="A0A8J4Q1S1"/>
<keyword evidence="7 12" id="KW-0378">Hydrolase</keyword>
<evidence type="ECO:0000256" key="5">
    <source>
        <dbReference type="ARBA" id="ARBA00022552"/>
    </source>
</evidence>
<evidence type="ECO:0000256" key="4">
    <source>
        <dbReference type="ARBA" id="ARBA00022517"/>
    </source>
</evidence>
<evidence type="ECO:0000313" key="17">
    <source>
        <dbReference type="Proteomes" id="UP000695562"/>
    </source>
</evidence>
<feature type="region of interest" description="Disordered" evidence="13">
    <location>
        <begin position="705"/>
        <end position="743"/>
    </location>
</feature>
<dbReference type="InterPro" id="IPR014001">
    <property type="entry name" value="Helicase_ATP-bd"/>
</dbReference>
<comment type="similarity">
    <text evidence="2">Belongs to the DEAD box helicase family. DDX5/DBP2 subfamily.</text>
</comment>
<keyword evidence="5" id="KW-0698">rRNA processing</keyword>
<dbReference type="CDD" id="cd18787">
    <property type="entry name" value="SF2_C_DEAD"/>
    <property type="match status" value="1"/>
</dbReference>
<evidence type="ECO:0000259" key="15">
    <source>
        <dbReference type="PROSITE" id="PS51194"/>
    </source>
</evidence>
<dbReference type="InterPro" id="IPR001650">
    <property type="entry name" value="Helicase_C-like"/>
</dbReference>
<keyword evidence="4" id="KW-0690">Ribosome biogenesis</keyword>
<evidence type="ECO:0000256" key="3">
    <source>
        <dbReference type="ARBA" id="ARBA00012552"/>
    </source>
</evidence>
<dbReference type="GO" id="GO:0003676">
    <property type="term" value="F:nucleic acid binding"/>
    <property type="evidence" value="ECO:0007669"/>
    <property type="project" value="InterPro"/>
</dbReference>
<evidence type="ECO:0000256" key="7">
    <source>
        <dbReference type="ARBA" id="ARBA00022801"/>
    </source>
</evidence>
<feature type="compositionally biased region" description="Acidic residues" evidence="13">
    <location>
        <begin position="708"/>
        <end position="743"/>
    </location>
</feature>
<reference evidence="16" key="1">
    <citation type="submission" date="2020-01" db="EMBL/GenBank/DDBJ databases">
        <title>Development of genomics and gene disruption for Polysphondylium violaceum indicates a role for the polyketide synthase stlB in stalk morphogenesis.</title>
        <authorList>
            <person name="Narita B."/>
            <person name="Kawabe Y."/>
            <person name="Kin K."/>
            <person name="Saito T."/>
            <person name="Gibbs R."/>
            <person name="Kuspa A."/>
            <person name="Muzny D."/>
            <person name="Queller D."/>
            <person name="Richards S."/>
            <person name="Strassman J."/>
            <person name="Sucgang R."/>
            <person name="Worley K."/>
            <person name="Schaap P."/>
        </authorList>
    </citation>
    <scope>NUCLEOTIDE SEQUENCE</scope>
    <source>
        <strain evidence="16">QSvi11</strain>
    </source>
</reference>
<dbReference type="SMART" id="SM00490">
    <property type="entry name" value="HELICc"/>
    <property type="match status" value="1"/>
</dbReference>
<comment type="function">
    <text evidence="11">ATP-dependent RNA helicase required for 60S ribosomal subunit synthesis. Involved in efficient pre-rRNA processing, predominantly at site A3, which is necessary for the normal formation of 25S and 5.8S rRNAs.</text>
</comment>
<dbReference type="InterPro" id="IPR027417">
    <property type="entry name" value="P-loop_NTPase"/>
</dbReference>
<dbReference type="OrthoDB" id="18122at2759"/>
<keyword evidence="6 12" id="KW-0547">Nucleotide-binding</keyword>
<evidence type="ECO:0000256" key="10">
    <source>
        <dbReference type="ARBA" id="ARBA00023242"/>
    </source>
</evidence>
<comment type="subcellular location">
    <subcellularLocation>
        <location evidence="1">Nucleus</location>
        <location evidence="1">Nucleolus</location>
    </subcellularLocation>
</comment>
<evidence type="ECO:0000256" key="12">
    <source>
        <dbReference type="RuleBase" id="RU000492"/>
    </source>
</evidence>
<dbReference type="InterPro" id="IPR011545">
    <property type="entry name" value="DEAD/DEAH_box_helicase_dom"/>
</dbReference>
<dbReference type="EC" id="3.6.4.13" evidence="3"/>
<feature type="region of interest" description="Disordered" evidence="13">
    <location>
        <begin position="1"/>
        <end position="50"/>
    </location>
</feature>
<evidence type="ECO:0000313" key="16">
    <source>
        <dbReference type="EMBL" id="KAF2078231.1"/>
    </source>
</evidence>
<evidence type="ECO:0000259" key="14">
    <source>
        <dbReference type="PROSITE" id="PS51192"/>
    </source>
</evidence>
<dbReference type="InterPro" id="IPR000629">
    <property type="entry name" value="RNA-helicase_DEAD-box_CS"/>
</dbReference>
<dbReference type="Pfam" id="PF00271">
    <property type="entry name" value="Helicase_C"/>
    <property type="match status" value="1"/>
</dbReference>
<dbReference type="GO" id="GO:0003724">
    <property type="term" value="F:RNA helicase activity"/>
    <property type="evidence" value="ECO:0007669"/>
    <property type="project" value="UniProtKB-EC"/>
</dbReference>
<dbReference type="SMART" id="SM00487">
    <property type="entry name" value="DEXDc"/>
    <property type="match status" value="1"/>
</dbReference>
<evidence type="ECO:0000256" key="11">
    <source>
        <dbReference type="ARBA" id="ARBA00037449"/>
    </source>
</evidence>
<dbReference type="SUPFAM" id="SSF52540">
    <property type="entry name" value="P-loop containing nucleoside triphosphate hydrolases"/>
    <property type="match status" value="1"/>
</dbReference>
<dbReference type="Pfam" id="PF00270">
    <property type="entry name" value="DEAD"/>
    <property type="match status" value="1"/>
</dbReference>
<dbReference type="InterPro" id="IPR044742">
    <property type="entry name" value="DEAD/DEAH_RhlB"/>
</dbReference>
<feature type="domain" description="Helicase C-terminal" evidence="15">
    <location>
        <begin position="523"/>
        <end position="684"/>
    </location>
</feature>
<dbReference type="GO" id="GO:0005524">
    <property type="term" value="F:ATP binding"/>
    <property type="evidence" value="ECO:0007669"/>
    <property type="project" value="UniProtKB-KW"/>
</dbReference>
<gene>
    <name evidence="16" type="ORF">CYY_000421</name>
</gene>
<keyword evidence="10" id="KW-0539">Nucleus</keyword>
<dbReference type="EMBL" id="AJWJ01000008">
    <property type="protein sequence ID" value="KAF2078231.1"/>
    <property type="molecule type" value="Genomic_DNA"/>
</dbReference>
<dbReference type="PROSITE" id="PS51194">
    <property type="entry name" value="HELICASE_CTER"/>
    <property type="match status" value="1"/>
</dbReference>
<evidence type="ECO:0000256" key="13">
    <source>
        <dbReference type="SAM" id="MobiDB-lite"/>
    </source>
</evidence>
<dbReference type="Gene3D" id="3.40.50.300">
    <property type="entry name" value="P-loop containing nucleotide triphosphate hydrolases"/>
    <property type="match status" value="2"/>
</dbReference>
<evidence type="ECO:0000256" key="9">
    <source>
        <dbReference type="ARBA" id="ARBA00022840"/>
    </source>
</evidence>
<organism evidence="16 17">
    <name type="scientific">Polysphondylium violaceum</name>
    <dbReference type="NCBI Taxonomy" id="133409"/>
    <lineage>
        <taxon>Eukaryota</taxon>
        <taxon>Amoebozoa</taxon>
        <taxon>Evosea</taxon>
        <taxon>Eumycetozoa</taxon>
        <taxon>Dictyostelia</taxon>
        <taxon>Dictyosteliales</taxon>
        <taxon>Dictyosteliaceae</taxon>
        <taxon>Polysphondylium</taxon>
    </lineage>
</organism>
<evidence type="ECO:0000256" key="8">
    <source>
        <dbReference type="ARBA" id="ARBA00022806"/>
    </source>
</evidence>
<sequence>MKNNTKAGGKIKAGKGGGKGAKSGKVGKDKKSTSPKVINKKSLTHSSNPLIQYQQNKFQKATNGKKKVIKKKAQGLEDVDDITLEEYKQSEINTLKRIRNHVYEGGDEFDNYNILEDNNQAFDTPNVFQFTETDIGNDEFLSAEQISQMKRKLKKTNVAKELENSDESEGEEEVTQDPNNVLKMSKKEKAKARLARQLEEAKRIHFQTLAPIKKKFWRDTQKNLTEEDHRNLRIKIKAKVDKSLDSQVVPRPIMSFDDPDLPASMKKYLAFLTNKYPDITRPTPVQSQCWPSILSGEDILSIAQTGSGKTLGYLLPCIPNIIAQLNIRKEGRLKKLEEQKKNPSILKKSNQGPVVLIIVPTRELAKQVESSCKPLKSKFNIHSIAIYGGVDAQEQKEILGQEHNEIIIATPGRLVDLIQRSKEVVGLLGGVSMLIFDEADRMLQLGFGDQLQKISEQIRPDRQTLMFSATFPHAMQEASTKWLKAPLKIRVKSSSANQESTAIVSKNVKQVAKVIQEKDRTEYLSKFITSIMDRELCLRNRSLILIFVNTIRSVKPLLTAMEKVASAYTKRKYKVGAIHGDMKQNERDDVISDFKSGKISILVATDILGRGIHIGGLRFVINYDFPTSLEQYIHRVGRTGRQGNKGHALTFFTQIVQNLPMAKGLIRILEECGQQVSTELRAIADSHQGTLDNIEFEKLAQLLKGEEDPFGSDEEDIMEQDDDSEFDSNDEDEYSNDEQEDDD</sequence>
<name>A0A8J4Q1S1_9MYCE</name>
<comment type="caution">
    <text evidence="16">The sequence shown here is derived from an EMBL/GenBank/DDBJ whole genome shotgun (WGS) entry which is preliminary data.</text>
</comment>
<dbReference type="CDD" id="cd00268">
    <property type="entry name" value="DEADc"/>
    <property type="match status" value="1"/>
</dbReference>
<proteinExistence type="inferred from homology"/>
<evidence type="ECO:0000256" key="1">
    <source>
        <dbReference type="ARBA" id="ARBA00004604"/>
    </source>
</evidence>